<evidence type="ECO:0000256" key="2">
    <source>
        <dbReference type="SAM" id="SignalP"/>
    </source>
</evidence>
<comment type="caution">
    <text evidence="3">The sequence shown here is derived from an EMBL/GenBank/DDBJ whole genome shotgun (WGS) entry which is preliminary data.</text>
</comment>
<proteinExistence type="predicted"/>
<sequence length="87" mass="10500">MKLLTLLILSIPLSLADTSKDTHLQNSNNVENTQTIDNQARHYSLDNRPQRDEMYKHRRDNPYMDGERYPLRRRGKLDWFVVRREDE</sequence>
<evidence type="ECO:0000256" key="1">
    <source>
        <dbReference type="SAM" id="MobiDB-lite"/>
    </source>
</evidence>
<dbReference type="RefSeq" id="XP_018145372.1">
    <property type="nucleotide sequence ID" value="XM_018293589.1"/>
</dbReference>
<keyword evidence="2" id="KW-0732">Signal</keyword>
<dbReference type="KEGG" id="pchm:VFPPC_15836"/>
<feature type="chain" id="PRO_5008101970" evidence="2">
    <location>
        <begin position="17"/>
        <end position="87"/>
    </location>
</feature>
<feature type="region of interest" description="Disordered" evidence="1">
    <location>
        <begin position="35"/>
        <end position="67"/>
    </location>
</feature>
<dbReference type="AlphaFoldDB" id="A0A179FSD3"/>
<dbReference type="GeneID" id="28857583"/>
<evidence type="ECO:0000313" key="4">
    <source>
        <dbReference type="Proteomes" id="UP000078397"/>
    </source>
</evidence>
<keyword evidence="4" id="KW-1185">Reference proteome</keyword>
<dbReference type="Proteomes" id="UP000078397">
    <property type="component" value="Unassembled WGS sequence"/>
</dbReference>
<protein>
    <submittedName>
        <fullName evidence="3">Uncharacterized protein</fullName>
    </submittedName>
</protein>
<gene>
    <name evidence="3" type="ORF">VFPPC_15836</name>
</gene>
<dbReference type="EMBL" id="LSBJ02000003">
    <property type="protein sequence ID" value="OAQ68522.1"/>
    <property type="molecule type" value="Genomic_DNA"/>
</dbReference>
<feature type="signal peptide" evidence="2">
    <location>
        <begin position="1"/>
        <end position="16"/>
    </location>
</feature>
<feature type="compositionally biased region" description="Basic and acidic residues" evidence="1">
    <location>
        <begin position="39"/>
        <end position="67"/>
    </location>
</feature>
<organism evidence="3 4">
    <name type="scientific">Pochonia chlamydosporia 170</name>
    <dbReference type="NCBI Taxonomy" id="1380566"/>
    <lineage>
        <taxon>Eukaryota</taxon>
        <taxon>Fungi</taxon>
        <taxon>Dikarya</taxon>
        <taxon>Ascomycota</taxon>
        <taxon>Pezizomycotina</taxon>
        <taxon>Sordariomycetes</taxon>
        <taxon>Hypocreomycetidae</taxon>
        <taxon>Hypocreales</taxon>
        <taxon>Clavicipitaceae</taxon>
        <taxon>Pochonia</taxon>
    </lineage>
</organism>
<reference evidence="3 4" key="1">
    <citation type="journal article" date="2016" name="PLoS Pathog.">
        <title>Biosynthesis of antibiotic leucinostatins in bio-control fungus Purpureocillium lilacinum and their inhibition on phytophthora revealed by genome mining.</title>
        <authorList>
            <person name="Wang G."/>
            <person name="Liu Z."/>
            <person name="Lin R."/>
            <person name="Li E."/>
            <person name="Mao Z."/>
            <person name="Ling J."/>
            <person name="Yang Y."/>
            <person name="Yin W.B."/>
            <person name="Xie B."/>
        </authorList>
    </citation>
    <scope>NUCLEOTIDE SEQUENCE [LARGE SCALE GENOMIC DNA]</scope>
    <source>
        <strain evidence="3">170</strain>
    </source>
</reference>
<evidence type="ECO:0000313" key="3">
    <source>
        <dbReference type="EMBL" id="OAQ68522.1"/>
    </source>
</evidence>
<accession>A0A179FSD3</accession>
<name>A0A179FSD3_METCM</name>